<evidence type="ECO:0008006" key="2">
    <source>
        <dbReference type="Google" id="ProtNLM"/>
    </source>
</evidence>
<dbReference type="AlphaFoldDB" id="A0A3B1CG73"/>
<dbReference type="Gene3D" id="3.40.50.2000">
    <property type="entry name" value="Glycogen Phosphorylase B"/>
    <property type="match status" value="1"/>
</dbReference>
<protein>
    <recommendedName>
        <fullName evidence="2">Glycosyl transferase family 1 domain-containing protein</fullName>
    </recommendedName>
</protein>
<dbReference type="EMBL" id="UOGE01000068">
    <property type="protein sequence ID" value="VAX21650.1"/>
    <property type="molecule type" value="Genomic_DNA"/>
</dbReference>
<name>A0A3B1CG73_9ZZZZ</name>
<reference evidence="1" key="1">
    <citation type="submission" date="2018-06" db="EMBL/GenBank/DDBJ databases">
        <authorList>
            <person name="Zhirakovskaya E."/>
        </authorList>
    </citation>
    <scope>NUCLEOTIDE SEQUENCE</scope>
</reference>
<dbReference type="SUPFAM" id="SSF53756">
    <property type="entry name" value="UDP-Glycosyltransferase/glycogen phosphorylase"/>
    <property type="match status" value="1"/>
</dbReference>
<proteinExistence type="predicted"/>
<gene>
    <name evidence="1" type="ORF">MNBD_NITROSPINAE02-785</name>
</gene>
<accession>A0A3B1CG73</accession>
<sequence>MILSDYWPFSANKCVKWLVLMKKMKILTFNWHEPFLCMLAKTGGSFDVVEPQLGRGDVRKWDLRARALSQNMRITPLEKSRQKLEDGCYDLVLCHNFKDMKEVTPFPVPIILVFHNKLSTELALGDNSVEREKYLADVAPLANRAETMVFVSQSKQDDWGFGEGLVIVPGIDPKDFMGYRGDIKKILRVGNRMKERDIMMGHTLQEKICDSFDSALLGINPSSGASRPAESWEELKSSFAGHRLYLNCTLHPFEDGYNLAMLEAMATGSPVVSWDHPDSPITNELDGFLSSDIGQIRRYITRLLGDINLARETGARGRETILEMFDIGRFKASWANAFDAAVKRFENRPIHNKKRLNPYGTAYDTV</sequence>
<evidence type="ECO:0000313" key="1">
    <source>
        <dbReference type="EMBL" id="VAX21650.1"/>
    </source>
</evidence>
<organism evidence="1">
    <name type="scientific">hydrothermal vent metagenome</name>
    <dbReference type="NCBI Taxonomy" id="652676"/>
    <lineage>
        <taxon>unclassified sequences</taxon>
        <taxon>metagenomes</taxon>
        <taxon>ecological metagenomes</taxon>
    </lineage>
</organism>